<gene>
    <name evidence="1" type="ORF">FFM53_007230</name>
</gene>
<dbReference type="RefSeq" id="WP_138328680.1">
    <property type="nucleotide sequence ID" value="NZ_CP054021.1"/>
</dbReference>
<evidence type="ECO:0008006" key="3">
    <source>
        <dbReference type="Google" id="ProtNLM"/>
    </source>
</evidence>
<dbReference type="Proteomes" id="UP000305673">
    <property type="component" value="Chromosome"/>
</dbReference>
<dbReference type="PROSITE" id="PS51257">
    <property type="entry name" value="PROKAR_LIPOPROTEIN"/>
    <property type="match status" value="1"/>
</dbReference>
<evidence type="ECO:0000313" key="1">
    <source>
        <dbReference type="EMBL" id="QKK16203.1"/>
    </source>
</evidence>
<organism evidence="1 2">
    <name type="scientific">Rhizobium indicum</name>
    <dbReference type="NCBI Taxonomy" id="2583231"/>
    <lineage>
        <taxon>Bacteria</taxon>
        <taxon>Pseudomonadati</taxon>
        <taxon>Pseudomonadota</taxon>
        <taxon>Alphaproteobacteria</taxon>
        <taxon>Hyphomicrobiales</taxon>
        <taxon>Rhizobiaceae</taxon>
        <taxon>Rhizobium/Agrobacterium group</taxon>
        <taxon>Rhizobium</taxon>
    </lineage>
</organism>
<reference evidence="1 2" key="1">
    <citation type="submission" date="2020-05" db="EMBL/GenBank/DDBJ databases">
        <title>Genome sequences of pea root nodulating Rhizobium spp.</title>
        <authorList>
            <person name="Rahi P."/>
        </authorList>
    </citation>
    <scope>NUCLEOTIDE SEQUENCE [LARGE SCALE GENOMIC DNA]</scope>
    <source>
        <strain evidence="2">JKLM 12A2</strain>
    </source>
</reference>
<sequence length="126" mass="13700">MLDAVRNMILSEQSMKSLIPLALLAVLLSGCTTVLPLEGRMESEDETFTGSAMRFADGVTDFHIWSSKGIDCQGYSGRVTRRKGEGTFTCNGGQSGSFSFTRPSKREKGTGTGWIGDRRFTFTIGS</sequence>
<keyword evidence="2" id="KW-1185">Reference proteome</keyword>
<dbReference type="EMBL" id="CP054021">
    <property type="protein sequence ID" value="QKK16203.1"/>
    <property type="molecule type" value="Genomic_DNA"/>
</dbReference>
<evidence type="ECO:0000313" key="2">
    <source>
        <dbReference type="Proteomes" id="UP000305673"/>
    </source>
</evidence>
<protein>
    <recommendedName>
        <fullName evidence="3">Lipoprotein</fullName>
    </recommendedName>
</protein>
<proteinExistence type="predicted"/>
<accession>A0ABX6PB54</accession>
<name>A0ABX6PB54_9HYPH</name>